<reference evidence="4 5" key="1">
    <citation type="submission" date="2021-05" db="EMBL/GenBank/DDBJ databases">
        <title>Novel Bacillus species.</title>
        <authorList>
            <person name="Liu G."/>
        </authorList>
    </citation>
    <scope>NUCLEOTIDE SEQUENCE [LARGE SCALE GENOMIC DNA]</scope>
    <source>
        <strain evidence="4 5">FJAT-49732</strain>
    </source>
</reference>
<dbReference type="PROSITE" id="PS51762">
    <property type="entry name" value="GH16_2"/>
    <property type="match status" value="1"/>
</dbReference>
<dbReference type="RefSeq" id="WP_213111867.1">
    <property type="nucleotide sequence ID" value="NZ_JAGYPJ010000001.1"/>
</dbReference>
<evidence type="ECO:0000313" key="5">
    <source>
        <dbReference type="Proteomes" id="UP000682713"/>
    </source>
</evidence>
<dbReference type="AlphaFoldDB" id="A0A942TPX2"/>
<evidence type="ECO:0000256" key="2">
    <source>
        <dbReference type="SAM" id="Coils"/>
    </source>
</evidence>
<gene>
    <name evidence="4" type="ORF">KHA93_17275</name>
</gene>
<keyword evidence="5" id="KW-1185">Reference proteome</keyword>
<dbReference type="SUPFAM" id="SSF49899">
    <property type="entry name" value="Concanavalin A-like lectins/glucanases"/>
    <property type="match status" value="1"/>
</dbReference>
<feature type="coiled-coil region" evidence="2">
    <location>
        <begin position="42"/>
        <end position="88"/>
    </location>
</feature>
<comment type="caution">
    <text evidence="4">The sequence shown here is derived from an EMBL/GenBank/DDBJ whole genome shotgun (WGS) entry which is preliminary data.</text>
</comment>
<dbReference type="GO" id="GO:0004553">
    <property type="term" value="F:hydrolase activity, hydrolyzing O-glycosyl compounds"/>
    <property type="evidence" value="ECO:0007669"/>
    <property type="project" value="InterPro"/>
</dbReference>
<dbReference type="Gene3D" id="2.60.120.200">
    <property type="match status" value="1"/>
</dbReference>
<accession>A0A942TPX2</accession>
<evidence type="ECO:0000256" key="1">
    <source>
        <dbReference type="ARBA" id="ARBA00006865"/>
    </source>
</evidence>
<evidence type="ECO:0000313" key="4">
    <source>
        <dbReference type="EMBL" id="MBS4201388.1"/>
    </source>
</evidence>
<dbReference type="Proteomes" id="UP000682713">
    <property type="component" value="Unassembled WGS sequence"/>
</dbReference>
<feature type="domain" description="GH16" evidence="3">
    <location>
        <begin position="65"/>
        <end position="315"/>
    </location>
</feature>
<protein>
    <submittedName>
        <fullName evidence="4">Family 16 glycosylhydrolase</fullName>
    </submittedName>
</protein>
<dbReference type="PANTHER" id="PTHR10963">
    <property type="entry name" value="GLYCOSYL HYDROLASE-RELATED"/>
    <property type="match status" value="1"/>
</dbReference>
<dbReference type="InterPro" id="IPR000757">
    <property type="entry name" value="Beta-glucanase-like"/>
</dbReference>
<dbReference type="Pfam" id="PF00722">
    <property type="entry name" value="Glyco_hydro_16"/>
    <property type="match status" value="1"/>
</dbReference>
<organism evidence="4 5">
    <name type="scientific">Lederbergia citrisecunda</name>
    <dbReference type="NCBI Taxonomy" id="2833583"/>
    <lineage>
        <taxon>Bacteria</taxon>
        <taxon>Bacillati</taxon>
        <taxon>Bacillota</taxon>
        <taxon>Bacilli</taxon>
        <taxon>Bacillales</taxon>
        <taxon>Bacillaceae</taxon>
        <taxon>Lederbergia</taxon>
    </lineage>
</organism>
<dbReference type="EMBL" id="JAGYPJ010000001">
    <property type="protein sequence ID" value="MBS4201388.1"/>
    <property type="molecule type" value="Genomic_DNA"/>
</dbReference>
<dbReference type="InterPro" id="IPR013320">
    <property type="entry name" value="ConA-like_dom_sf"/>
</dbReference>
<dbReference type="GO" id="GO:0005975">
    <property type="term" value="P:carbohydrate metabolic process"/>
    <property type="evidence" value="ECO:0007669"/>
    <property type="project" value="InterPro"/>
</dbReference>
<proteinExistence type="inferred from homology"/>
<dbReference type="InterPro" id="IPR050546">
    <property type="entry name" value="Glycosyl_Hydrlase_16"/>
</dbReference>
<sequence length="315" mass="35825">MKKQKNWIGILIGLVLLLVIVNPYFVNAQYPGVGFGALNEKFKDEKGQIEDLSKEEKKAAKQALKEEKNAIKQKAKQEKEEIKAKEKEGWELTFLDNFDGDALDPTKWKHAPEWPRQGGAGQWSNDEAFLNGEGQLIIQVSEIDGKYYSGAVRTRDLFEQTYGYFEINAKIPKTEGYWNAFWLMTDGVHTVGNDGRDGTEIDIFESPFAKDGDYIQHAIHWDGYEEYHRSAGQVAHVPGIYEGFHTFALEWDPDEYIFYIDGQETWRTNAGGVSQVPAYMKITAEVGGWAGNISNASLPSQMEVEYVRAYKKKDK</sequence>
<comment type="similarity">
    <text evidence="1">Belongs to the glycosyl hydrolase 16 family.</text>
</comment>
<dbReference type="CDD" id="cd08023">
    <property type="entry name" value="GH16_laminarinase_like"/>
    <property type="match status" value="1"/>
</dbReference>
<name>A0A942TPX2_9BACI</name>
<keyword evidence="2" id="KW-0175">Coiled coil</keyword>
<evidence type="ECO:0000259" key="3">
    <source>
        <dbReference type="PROSITE" id="PS51762"/>
    </source>
</evidence>
<dbReference type="PANTHER" id="PTHR10963:SF55">
    <property type="entry name" value="GLYCOSIDE HYDROLASE FAMILY 16 PROTEIN"/>
    <property type="match status" value="1"/>
</dbReference>